<dbReference type="Pfam" id="PF02811">
    <property type="entry name" value="PHP"/>
    <property type="match status" value="1"/>
</dbReference>
<dbReference type="SMART" id="SM00481">
    <property type="entry name" value="POLIIIAc"/>
    <property type="match status" value="1"/>
</dbReference>
<evidence type="ECO:0000259" key="11">
    <source>
        <dbReference type="SMART" id="SM00481"/>
    </source>
</evidence>
<comment type="similarity">
    <text evidence="2">Belongs to the DNA polymerase type-C family. DnaE subfamily.</text>
</comment>
<evidence type="ECO:0000256" key="7">
    <source>
        <dbReference type="ARBA" id="ARBA00022705"/>
    </source>
</evidence>
<evidence type="ECO:0000256" key="3">
    <source>
        <dbReference type="ARBA" id="ARBA00012417"/>
    </source>
</evidence>
<keyword evidence="5" id="KW-0808">Transferase</keyword>
<dbReference type="Pfam" id="PF14579">
    <property type="entry name" value="HHH_6"/>
    <property type="match status" value="1"/>
</dbReference>
<name>A0A917WT63_9BACI</name>
<dbReference type="GO" id="GO:0003887">
    <property type="term" value="F:DNA-directed DNA polymerase activity"/>
    <property type="evidence" value="ECO:0007669"/>
    <property type="project" value="UniProtKB-KW"/>
</dbReference>
<comment type="function">
    <text evidence="9">DNA polymerase III is a complex, multichain enzyme responsible for most of the replicative synthesis in bacteria. This DNA polymerase also exhibits 3' to 5' exonuclease activity. The alpha chain is the DNA polymerase.</text>
</comment>
<comment type="caution">
    <text evidence="12">The sequence shown here is derived from an EMBL/GenBank/DDBJ whole genome shotgun (WGS) entry which is preliminary data.</text>
</comment>
<dbReference type="InterPro" id="IPR004365">
    <property type="entry name" value="NA-bd_OB_tRNA"/>
</dbReference>
<dbReference type="CDD" id="cd07431">
    <property type="entry name" value="PHP_PolIIIA"/>
    <property type="match status" value="1"/>
</dbReference>
<dbReference type="InterPro" id="IPR040982">
    <property type="entry name" value="DNA_pol3_finger"/>
</dbReference>
<dbReference type="InterPro" id="IPR003141">
    <property type="entry name" value="Pol/His_phosphatase_N"/>
</dbReference>
<dbReference type="Pfam" id="PF07733">
    <property type="entry name" value="DNA_pol3_alpha"/>
    <property type="match status" value="1"/>
</dbReference>
<keyword evidence="6" id="KW-0548">Nucleotidyltransferase</keyword>
<dbReference type="EC" id="2.7.7.7" evidence="3"/>
<evidence type="ECO:0000256" key="4">
    <source>
        <dbReference type="ARBA" id="ARBA00019114"/>
    </source>
</evidence>
<dbReference type="InterPro" id="IPR004805">
    <property type="entry name" value="DnaE2/DnaE/PolC"/>
</dbReference>
<dbReference type="GO" id="GO:0003676">
    <property type="term" value="F:nucleic acid binding"/>
    <property type="evidence" value="ECO:0007669"/>
    <property type="project" value="InterPro"/>
</dbReference>
<comment type="subcellular location">
    <subcellularLocation>
        <location evidence="1">Cytoplasm</location>
    </subcellularLocation>
</comment>
<evidence type="ECO:0000256" key="6">
    <source>
        <dbReference type="ARBA" id="ARBA00022695"/>
    </source>
</evidence>
<dbReference type="InterPro" id="IPR041931">
    <property type="entry name" value="DNA_pol3_alpha_thumb_dom"/>
</dbReference>
<dbReference type="Gene3D" id="1.10.150.870">
    <property type="match status" value="1"/>
</dbReference>
<dbReference type="NCBIfam" id="NF004226">
    <property type="entry name" value="PRK05673.1"/>
    <property type="match status" value="1"/>
</dbReference>
<dbReference type="OrthoDB" id="9803237at2"/>
<evidence type="ECO:0000256" key="10">
    <source>
        <dbReference type="ARBA" id="ARBA00049244"/>
    </source>
</evidence>
<dbReference type="InterPro" id="IPR016195">
    <property type="entry name" value="Pol/histidinol_Pase-like"/>
</dbReference>
<dbReference type="Pfam" id="PF17657">
    <property type="entry name" value="DNA_pol3_finger"/>
    <property type="match status" value="1"/>
</dbReference>
<dbReference type="GO" id="GO:0005737">
    <property type="term" value="C:cytoplasm"/>
    <property type="evidence" value="ECO:0007669"/>
    <property type="project" value="UniProtKB-SubCell"/>
</dbReference>
<protein>
    <recommendedName>
        <fullName evidence="4">DNA polymerase III subunit alpha</fullName>
        <ecNumber evidence="3">2.7.7.7</ecNumber>
    </recommendedName>
</protein>
<sequence>MEFTHLHVRSGYSMMKSTIKLADLVKQTKEFGMNSVALTDENVLHGAVSFYKYCLNVGIKPIIGMVINLSENNRKCIVLAKNNHGYQSLLRLSSYIQLEGKGSIKQQELHIYAKDLFLIVPVPDLEQSSEVNKVEIIRSYLKEWHSSAPDTDIYLGIESTEKDNFSLYKEALAGIPFQAVAIGDARYLHIEDQTAYHCLRAIDKGEKWNDQSTTVSNKNQSFYESEVGMGLFEDWPEIVDQSNHIAAQCNVKLDLDQQRLPKYPLDQSTTAAAYLKKLCDQSLIKKYPNTTDAVRDRLDYELDIINRMQFSDYFLIVWDFIQYAKEQEIMVGPGRGSAAGSLVAYLLDITEVDPIRYDLLFERFLNPERVSMPDIDIDFSDHRRDEVIAYVQKKYGREHVAQIGTFGTFATRSVLRELSKTLNISPEDTAFILKEIPGQGAKSVTESLKAAPSLVDYVKKSEELQQLFKVARKLEGLPRHLSTHAAGVIISDDPLVDHVALTTGSDQQMLLTQFAMKDLEAVGLLKMDFLGLRNLTLIERIIDAIKRQEKKEIVINELPENDARTFALLQQGKTNGIFQLESQGMQRVLNELYPTSFEDIVAVNALYRPGPMEYISTYVSRKHGKETVNYAHPDLQSILKPTYGVLIYQEQIMQIANQLAGFSYGQADILRRAVSKKQKEQMEELKQQFIQGCLNNGYNQDVAEELFHWIIRFSNYGFNRSHAVAYSLISYRLAYLKAHYPAYFLADLLSSVAGQHDKTRLYSKEAQELGVRILQPSINKSFGSYSVENNNIRMGLWAIKGVGNQVVKEVLRVRKAGPFKHLFDFCLRVSLKIVNRPILEALIMAGAFDETKSDRAVLLATIDQALEQGELFGEFDDQPSFFHDDLELDVNYVEVEAFTTMQQLTLERELLGIYISSHPLSNYRTQLRSSGYVSLSQLNHMVGKNNRNTAAIIQQLKVIRTKRGDQMAFITLADEETDMEAVVFPDIYRQVKSWLKEEIMVTLTGKPEERQNKIQLLVSEISQFEESSLDQTENKQRLFIKIDQKTEQYVLSQMKKLANYYPGKTPVIVFHSVKELTYQLANTYNLNLERECLQQLYHTFGRDNVVVKN</sequence>
<feature type="domain" description="Polymerase/histidinol phosphatase N-terminal" evidence="11">
    <location>
        <begin position="4"/>
        <end position="71"/>
    </location>
</feature>
<proteinExistence type="inferred from homology"/>
<dbReference type="Gene3D" id="3.20.20.140">
    <property type="entry name" value="Metal-dependent hydrolases"/>
    <property type="match status" value="1"/>
</dbReference>
<keyword evidence="7" id="KW-0235">DNA replication</keyword>
<reference evidence="12" key="2">
    <citation type="submission" date="2020-09" db="EMBL/GenBank/DDBJ databases">
        <authorList>
            <person name="Sun Q."/>
            <person name="Zhou Y."/>
        </authorList>
    </citation>
    <scope>NUCLEOTIDE SEQUENCE</scope>
    <source>
        <strain evidence="12">CGMCC 1.6333</strain>
    </source>
</reference>
<evidence type="ECO:0000256" key="9">
    <source>
        <dbReference type="ARBA" id="ARBA00025611"/>
    </source>
</evidence>
<comment type="catalytic activity">
    <reaction evidence="10">
        <text>DNA(n) + a 2'-deoxyribonucleoside 5'-triphosphate = DNA(n+1) + diphosphate</text>
        <dbReference type="Rhea" id="RHEA:22508"/>
        <dbReference type="Rhea" id="RHEA-COMP:17339"/>
        <dbReference type="Rhea" id="RHEA-COMP:17340"/>
        <dbReference type="ChEBI" id="CHEBI:33019"/>
        <dbReference type="ChEBI" id="CHEBI:61560"/>
        <dbReference type="ChEBI" id="CHEBI:173112"/>
        <dbReference type="EC" id="2.7.7.7"/>
    </reaction>
</comment>
<dbReference type="GO" id="GO:0008408">
    <property type="term" value="F:3'-5' exonuclease activity"/>
    <property type="evidence" value="ECO:0007669"/>
    <property type="project" value="InterPro"/>
</dbReference>
<dbReference type="Gene3D" id="1.10.10.1600">
    <property type="entry name" value="Bacterial DNA polymerase III alpha subunit, thumb domain"/>
    <property type="match status" value="1"/>
</dbReference>
<dbReference type="GO" id="GO:0006260">
    <property type="term" value="P:DNA replication"/>
    <property type="evidence" value="ECO:0007669"/>
    <property type="project" value="UniProtKB-KW"/>
</dbReference>
<dbReference type="RefSeq" id="WP_117154730.1">
    <property type="nucleotide sequence ID" value="NZ_BMLG01000003.1"/>
</dbReference>
<dbReference type="Proteomes" id="UP000618460">
    <property type="component" value="Unassembled WGS sequence"/>
</dbReference>
<dbReference type="NCBIfam" id="TIGR00594">
    <property type="entry name" value="polc"/>
    <property type="match status" value="1"/>
</dbReference>
<dbReference type="AlphaFoldDB" id="A0A917WT63"/>
<keyword evidence="13" id="KW-1185">Reference proteome</keyword>
<keyword evidence="8" id="KW-0239">DNA-directed DNA polymerase</keyword>
<evidence type="ECO:0000256" key="2">
    <source>
        <dbReference type="ARBA" id="ARBA00009496"/>
    </source>
</evidence>
<evidence type="ECO:0000313" key="13">
    <source>
        <dbReference type="Proteomes" id="UP000618460"/>
    </source>
</evidence>
<evidence type="ECO:0000313" key="12">
    <source>
        <dbReference type="EMBL" id="GGM26613.1"/>
    </source>
</evidence>
<dbReference type="Pfam" id="PF01336">
    <property type="entry name" value="tRNA_anti-codon"/>
    <property type="match status" value="1"/>
</dbReference>
<reference evidence="12" key="1">
    <citation type="journal article" date="2014" name="Int. J. Syst. Evol. Microbiol.">
        <title>Complete genome sequence of Corynebacterium casei LMG S-19264T (=DSM 44701T), isolated from a smear-ripened cheese.</title>
        <authorList>
            <consortium name="US DOE Joint Genome Institute (JGI-PGF)"/>
            <person name="Walter F."/>
            <person name="Albersmeier A."/>
            <person name="Kalinowski J."/>
            <person name="Ruckert C."/>
        </authorList>
    </citation>
    <scope>NUCLEOTIDE SEQUENCE</scope>
    <source>
        <strain evidence="12">CGMCC 1.6333</strain>
    </source>
</reference>
<evidence type="ECO:0000256" key="1">
    <source>
        <dbReference type="ARBA" id="ARBA00004496"/>
    </source>
</evidence>
<dbReference type="EMBL" id="BMLG01000003">
    <property type="protein sequence ID" value="GGM26613.1"/>
    <property type="molecule type" value="Genomic_DNA"/>
</dbReference>
<dbReference type="InterPro" id="IPR004013">
    <property type="entry name" value="PHP_dom"/>
</dbReference>
<evidence type="ECO:0000256" key="5">
    <source>
        <dbReference type="ARBA" id="ARBA00022679"/>
    </source>
</evidence>
<evidence type="ECO:0000256" key="8">
    <source>
        <dbReference type="ARBA" id="ARBA00022932"/>
    </source>
</evidence>
<dbReference type="InterPro" id="IPR011708">
    <property type="entry name" value="DNA_pol3_alpha_NTPase_dom"/>
</dbReference>
<dbReference type="PANTHER" id="PTHR32294:SF0">
    <property type="entry name" value="DNA POLYMERASE III SUBUNIT ALPHA"/>
    <property type="match status" value="1"/>
</dbReference>
<dbReference type="PANTHER" id="PTHR32294">
    <property type="entry name" value="DNA POLYMERASE III SUBUNIT ALPHA"/>
    <property type="match status" value="1"/>
</dbReference>
<organism evidence="12 13">
    <name type="scientific">Paraliobacillus quinghaiensis</name>
    <dbReference type="NCBI Taxonomy" id="470815"/>
    <lineage>
        <taxon>Bacteria</taxon>
        <taxon>Bacillati</taxon>
        <taxon>Bacillota</taxon>
        <taxon>Bacilli</taxon>
        <taxon>Bacillales</taxon>
        <taxon>Bacillaceae</taxon>
        <taxon>Paraliobacillus</taxon>
    </lineage>
</organism>
<dbReference type="CDD" id="cd04485">
    <property type="entry name" value="DnaE_OBF"/>
    <property type="match status" value="1"/>
</dbReference>
<gene>
    <name evidence="12" type="primary">dnaE</name>
    <name evidence="12" type="ORF">GCM10011351_10460</name>
</gene>
<dbReference type="SUPFAM" id="SSF89550">
    <property type="entry name" value="PHP domain-like"/>
    <property type="match status" value="1"/>
</dbReference>
<dbReference type="InterPro" id="IPR029460">
    <property type="entry name" value="DNAPol_HHH"/>
</dbReference>
<accession>A0A917WT63</accession>